<evidence type="ECO:0000313" key="3">
    <source>
        <dbReference type="EMBL" id="AVO33882.1"/>
    </source>
</evidence>
<proteinExistence type="predicted"/>
<evidence type="ECO:0000313" key="4">
    <source>
        <dbReference type="Proteomes" id="UP000239709"/>
    </source>
</evidence>
<feature type="region of interest" description="Disordered" evidence="1">
    <location>
        <begin position="90"/>
        <end position="121"/>
    </location>
</feature>
<dbReference type="AlphaFoldDB" id="A0A2S0MDA7"/>
<dbReference type="OrthoDB" id="8831594at2"/>
<organism evidence="3 4">
    <name type="scientific">Ottowia oryzae</name>
    <dbReference type="NCBI Taxonomy" id="2109914"/>
    <lineage>
        <taxon>Bacteria</taxon>
        <taxon>Pseudomonadati</taxon>
        <taxon>Pseudomonadota</taxon>
        <taxon>Betaproteobacteria</taxon>
        <taxon>Burkholderiales</taxon>
        <taxon>Comamonadaceae</taxon>
        <taxon>Ottowia</taxon>
    </lineage>
</organism>
<keyword evidence="2" id="KW-0472">Membrane</keyword>
<gene>
    <name evidence="3" type="ORF">C6570_06165</name>
</gene>
<protein>
    <recommendedName>
        <fullName evidence="5">DUF945 domain-containing protein</fullName>
    </recommendedName>
</protein>
<feature type="compositionally biased region" description="Low complexity" evidence="1">
    <location>
        <begin position="280"/>
        <end position="294"/>
    </location>
</feature>
<dbReference type="KEGG" id="otk:C6570_06165"/>
<evidence type="ECO:0000256" key="1">
    <source>
        <dbReference type="SAM" id="MobiDB-lite"/>
    </source>
</evidence>
<reference evidence="3 4" key="1">
    <citation type="submission" date="2018-03" db="EMBL/GenBank/DDBJ databases">
        <title>Genome sequencing of Ottowia sp.</title>
        <authorList>
            <person name="Kim S.-J."/>
            <person name="Heo J."/>
            <person name="Kwon S.-W."/>
        </authorList>
    </citation>
    <scope>NUCLEOTIDE SEQUENCE [LARGE SCALE GENOMIC DNA]</scope>
    <source>
        <strain evidence="3 4">KADR8-3</strain>
    </source>
</reference>
<keyword evidence="4" id="KW-1185">Reference proteome</keyword>
<dbReference type="EMBL" id="CP027666">
    <property type="protein sequence ID" value="AVO33882.1"/>
    <property type="molecule type" value="Genomic_DNA"/>
</dbReference>
<feature type="transmembrane region" description="Helical" evidence="2">
    <location>
        <begin position="23"/>
        <end position="42"/>
    </location>
</feature>
<dbReference type="Proteomes" id="UP000239709">
    <property type="component" value="Chromosome"/>
</dbReference>
<evidence type="ECO:0000256" key="2">
    <source>
        <dbReference type="SAM" id="Phobius"/>
    </source>
</evidence>
<dbReference type="Pfam" id="PF06097">
    <property type="entry name" value="DUF945"/>
    <property type="match status" value="1"/>
</dbReference>
<evidence type="ECO:0008006" key="5">
    <source>
        <dbReference type="Google" id="ProtNLM"/>
    </source>
</evidence>
<keyword evidence="2" id="KW-0812">Transmembrane</keyword>
<feature type="compositionally biased region" description="Low complexity" evidence="1">
    <location>
        <begin position="92"/>
        <end position="121"/>
    </location>
</feature>
<feature type="region of interest" description="Disordered" evidence="1">
    <location>
        <begin position="562"/>
        <end position="592"/>
    </location>
</feature>
<name>A0A2S0MDA7_9BURK</name>
<feature type="region of interest" description="Disordered" evidence="1">
    <location>
        <begin position="264"/>
        <end position="294"/>
    </location>
</feature>
<keyword evidence="2" id="KW-1133">Transmembrane helix</keyword>
<accession>A0A2S0MDA7</accession>
<dbReference type="InterPro" id="IPR010352">
    <property type="entry name" value="DUF945"/>
</dbReference>
<sequence>MACAAFAPARTEGAPVNKNLGRALAVVAALGVLYAGTSMWLGKRVEARYTTLLDRLESQLGADKVAERHYDRGVFGATSTVVLQFRVSDSVPEPGEAPSPSEGADAGAAPHADAASGAEAAASAPGDAASAAVGAATAQKLAQTGGHAGNTVRITLRDDIRHGPLAGWRPGAARIRTQVVSVEGIGDETRKLFAKARAPEFVTYVGFGGGYDGRMSLPAGEMADPQRPASRAQWQAAEYDYRVNADATHVSGALRWPQLDFHAEGPADQSADAAEEESADAAAPATQAPAPGQPTTAVEIALKGLSMRFDYREVAGQWLMAPGKADGQIDELTFAHRGEAQTALQPALAMKGLRFDAETVDNGGLLDTVVRAAGAGSLAGAEFKELRYESRVTRIDAQALATAQRMLMAFMKADAGKPAPDNEAQMQAMIERFLSAKPTYSDRYSATANDGQKGEFGYSLVVGDLPATAAALPPDIPWAVRAMQRLQVKADLRLPKSFGPAVAGMLNSPGVTAAELTQMADEFVRRGWLKQDGEVWTGSAEYAQGALQVNGQPFSLAQLLMGGGGPEAGAAEEDDSTVDGVAGPGPQSTPAR</sequence>